<sequence>MALAYGHLSLDTYVILYRTRSVCFNQFAAAWRMWSRRIAKLPVSCEATQKTRVVCVNSARLGSLLTTSFHDCRLLVLSLRRMYHKSAHRTVFLCIAHMLLYATGLLRVPTRSSFHCHSLDRTPPLRRASAPYRQPGRQRNSPARDHTSSSPHPYLLRLGVAPAYRPSKRPEDRDRVWKQLPLTPLVCAHCMVLETAAMEVYHTSQTL</sequence>
<name>A0AAW0CKZ3_9AGAR</name>
<reference evidence="2 3" key="1">
    <citation type="journal article" date="2024" name="J Genomics">
        <title>Draft genome sequencing and assembly of Favolaschia claudopus CIRM-BRFM 2984 isolated from oak limbs.</title>
        <authorList>
            <person name="Navarro D."/>
            <person name="Drula E."/>
            <person name="Chaduli D."/>
            <person name="Cazenave R."/>
            <person name="Ahrendt S."/>
            <person name="Wang J."/>
            <person name="Lipzen A."/>
            <person name="Daum C."/>
            <person name="Barry K."/>
            <person name="Grigoriev I.V."/>
            <person name="Favel A."/>
            <person name="Rosso M.N."/>
            <person name="Martin F."/>
        </authorList>
    </citation>
    <scope>NUCLEOTIDE SEQUENCE [LARGE SCALE GENOMIC DNA]</scope>
    <source>
        <strain evidence="2 3">CIRM-BRFM 2984</strain>
    </source>
</reference>
<dbReference type="Proteomes" id="UP001362999">
    <property type="component" value="Unassembled WGS sequence"/>
</dbReference>
<organism evidence="2 3">
    <name type="scientific">Favolaschia claudopus</name>
    <dbReference type="NCBI Taxonomy" id="2862362"/>
    <lineage>
        <taxon>Eukaryota</taxon>
        <taxon>Fungi</taxon>
        <taxon>Dikarya</taxon>
        <taxon>Basidiomycota</taxon>
        <taxon>Agaricomycotina</taxon>
        <taxon>Agaricomycetes</taxon>
        <taxon>Agaricomycetidae</taxon>
        <taxon>Agaricales</taxon>
        <taxon>Marasmiineae</taxon>
        <taxon>Mycenaceae</taxon>
        <taxon>Favolaschia</taxon>
    </lineage>
</organism>
<evidence type="ECO:0000313" key="3">
    <source>
        <dbReference type="Proteomes" id="UP001362999"/>
    </source>
</evidence>
<dbReference type="EMBL" id="JAWWNJ010000016">
    <property type="protein sequence ID" value="KAK7039730.1"/>
    <property type="molecule type" value="Genomic_DNA"/>
</dbReference>
<dbReference type="AlphaFoldDB" id="A0AAW0CKZ3"/>
<evidence type="ECO:0000256" key="1">
    <source>
        <dbReference type="SAM" id="MobiDB-lite"/>
    </source>
</evidence>
<feature type="region of interest" description="Disordered" evidence="1">
    <location>
        <begin position="119"/>
        <end position="154"/>
    </location>
</feature>
<gene>
    <name evidence="2" type="ORF">R3P38DRAFT_490171</name>
</gene>
<accession>A0AAW0CKZ3</accession>
<proteinExistence type="predicted"/>
<keyword evidence="3" id="KW-1185">Reference proteome</keyword>
<evidence type="ECO:0000313" key="2">
    <source>
        <dbReference type="EMBL" id="KAK7039730.1"/>
    </source>
</evidence>
<protein>
    <submittedName>
        <fullName evidence="2">Uncharacterized protein</fullName>
    </submittedName>
</protein>
<comment type="caution">
    <text evidence="2">The sequence shown here is derived from an EMBL/GenBank/DDBJ whole genome shotgun (WGS) entry which is preliminary data.</text>
</comment>